<dbReference type="Proteomes" id="UP000624244">
    <property type="component" value="Unassembled WGS sequence"/>
</dbReference>
<evidence type="ECO:0000313" key="4">
    <source>
        <dbReference type="EMBL" id="KAF5853535.1"/>
    </source>
</evidence>
<dbReference type="EMBL" id="WNKQ01000002">
    <property type="protein sequence ID" value="KAF5853535.1"/>
    <property type="molecule type" value="Genomic_DNA"/>
</dbReference>
<dbReference type="InterPro" id="IPR002110">
    <property type="entry name" value="Ankyrin_rpt"/>
</dbReference>
<keyword evidence="2 3" id="KW-0040">ANK repeat</keyword>
<dbReference type="PROSITE" id="PS50297">
    <property type="entry name" value="ANK_REP_REGION"/>
    <property type="match status" value="1"/>
</dbReference>
<dbReference type="AlphaFoldDB" id="A0A8H5ZSN5"/>
<proteinExistence type="predicted"/>
<evidence type="ECO:0008006" key="6">
    <source>
        <dbReference type="Google" id="ProtNLM"/>
    </source>
</evidence>
<evidence type="ECO:0000256" key="2">
    <source>
        <dbReference type="ARBA" id="ARBA00023043"/>
    </source>
</evidence>
<dbReference type="PROSITE" id="PS50088">
    <property type="entry name" value="ANK_REPEAT"/>
    <property type="match status" value="1"/>
</dbReference>
<protein>
    <recommendedName>
        <fullName evidence="6">Ankyrin repeat protein</fullName>
    </recommendedName>
</protein>
<sequence>MTNEQAEWCSQEVIILLSERSDAYVVKLLLIAGADVNAQGGIYGNALHAASEKGYKQIAKILLDVGANINAQSWKHGNALHTAAYLGKDAMLELLLSKIDITQLQDPYNRTLFCQYHHDPQIFDKFGRSPFWITTKKGDREVLEFLSEEWE</sequence>
<dbReference type="InterPro" id="IPR036770">
    <property type="entry name" value="Ankyrin_rpt-contain_sf"/>
</dbReference>
<evidence type="ECO:0000256" key="3">
    <source>
        <dbReference type="PROSITE-ProRule" id="PRU00023"/>
    </source>
</evidence>
<keyword evidence="1" id="KW-0677">Repeat</keyword>
<dbReference type="PANTHER" id="PTHR24198">
    <property type="entry name" value="ANKYRIN REPEAT AND PROTEIN KINASE DOMAIN-CONTAINING PROTEIN"/>
    <property type="match status" value="1"/>
</dbReference>
<organism evidence="4 5">
    <name type="scientific">Cochliobolus sativus</name>
    <name type="common">Common root rot and spot blotch fungus</name>
    <name type="synonym">Bipolaris sorokiniana</name>
    <dbReference type="NCBI Taxonomy" id="45130"/>
    <lineage>
        <taxon>Eukaryota</taxon>
        <taxon>Fungi</taxon>
        <taxon>Dikarya</taxon>
        <taxon>Ascomycota</taxon>
        <taxon>Pezizomycotina</taxon>
        <taxon>Dothideomycetes</taxon>
        <taxon>Pleosporomycetidae</taxon>
        <taxon>Pleosporales</taxon>
        <taxon>Pleosporineae</taxon>
        <taxon>Pleosporaceae</taxon>
        <taxon>Bipolaris</taxon>
    </lineage>
</organism>
<gene>
    <name evidence="4" type="ORF">GGP41_002099</name>
</gene>
<reference evidence="4" key="1">
    <citation type="submission" date="2019-11" db="EMBL/GenBank/DDBJ databases">
        <title>Bipolaris sorokiniana Genome sequencing.</title>
        <authorList>
            <person name="Wang H."/>
        </authorList>
    </citation>
    <scope>NUCLEOTIDE SEQUENCE</scope>
</reference>
<dbReference type="SUPFAM" id="SSF48403">
    <property type="entry name" value="Ankyrin repeat"/>
    <property type="match status" value="1"/>
</dbReference>
<feature type="repeat" description="ANK" evidence="3">
    <location>
        <begin position="45"/>
        <end position="74"/>
    </location>
</feature>
<dbReference type="PANTHER" id="PTHR24198:SF165">
    <property type="entry name" value="ANKYRIN REPEAT-CONTAINING PROTEIN-RELATED"/>
    <property type="match status" value="1"/>
</dbReference>
<dbReference type="SMART" id="SM00248">
    <property type="entry name" value="ANK"/>
    <property type="match status" value="3"/>
</dbReference>
<dbReference type="GO" id="GO:0005737">
    <property type="term" value="C:cytoplasm"/>
    <property type="evidence" value="ECO:0007669"/>
    <property type="project" value="TreeGrafter"/>
</dbReference>
<evidence type="ECO:0000256" key="1">
    <source>
        <dbReference type="ARBA" id="ARBA00022737"/>
    </source>
</evidence>
<dbReference type="Pfam" id="PF12796">
    <property type="entry name" value="Ank_2"/>
    <property type="match status" value="1"/>
</dbReference>
<evidence type="ECO:0000313" key="5">
    <source>
        <dbReference type="Proteomes" id="UP000624244"/>
    </source>
</evidence>
<accession>A0A8H5ZSN5</accession>
<dbReference type="Gene3D" id="1.25.40.20">
    <property type="entry name" value="Ankyrin repeat-containing domain"/>
    <property type="match status" value="1"/>
</dbReference>
<name>A0A8H5ZSN5_COCSA</name>
<comment type="caution">
    <text evidence="4">The sequence shown here is derived from an EMBL/GenBank/DDBJ whole genome shotgun (WGS) entry which is preliminary data.</text>
</comment>